<keyword evidence="2" id="KW-1185">Reference proteome</keyword>
<gene>
    <name evidence="1" type="ORF">CAE01nite_17030</name>
</gene>
<sequence length="61" mass="6442">MSETDGKRGMGKVAKLAAGVVAANAERLVQVGKDSEVQKAASELAKAVRRAWTPKPPLDRP</sequence>
<evidence type="ECO:0000313" key="2">
    <source>
        <dbReference type="Proteomes" id="UP000321181"/>
    </source>
</evidence>
<name>A0A512DBX7_9CELL</name>
<accession>A0A512DBX7</accession>
<evidence type="ECO:0000313" key="1">
    <source>
        <dbReference type="EMBL" id="GEO33978.1"/>
    </source>
</evidence>
<dbReference type="AlphaFoldDB" id="A0A512DBX7"/>
<dbReference type="EMBL" id="BJYY01000013">
    <property type="protein sequence ID" value="GEO33978.1"/>
    <property type="molecule type" value="Genomic_DNA"/>
</dbReference>
<dbReference type="RefSeq" id="WP_146902842.1">
    <property type="nucleotide sequence ID" value="NZ_BAAARM010000003.1"/>
</dbReference>
<protein>
    <submittedName>
        <fullName evidence="1">Uncharacterized protein</fullName>
    </submittedName>
</protein>
<dbReference type="Proteomes" id="UP000321181">
    <property type="component" value="Unassembled WGS sequence"/>
</dbReference>
<proteinExistence type="predicted"/>
<organism evidence="1 2">
    <name type="scientific">Cellulomonas aerilata</name>
    <dbReference type="NCBI Taxonomy" id="515326"/>
    <lineage>
        <taxon>Bacteria</taxon>
        <taxon>Bacillati</taxon>
        <taxon>Actinomycetota</taxon>
        <taxon>Actinomycetes</taxon>
        <taxon>Micrococcales</taxon>
        <taxon>Cellulomonadaceae</taxon>
        <taxon>Cellulomonas</taxon>
    </lineage>
</organism>
<comment type="caution">
    <text evidence="1">The sequence shown here is derived from an EMBL/GenBank/DDBJ whole genome shotgun (WGS) entry which is preliminary data.</text>
</comment>
<reference evidence="1 2" key="1">
    <citation type="submission" date="2019-07" db="EMBL/GenBank/DDBJ databases">
        <title>Whole genome shotgun sequence of Cellulomonas aerilata NBRC 106308.</title>
        <authorList>
            <person name="Hosoyama A."/>
            <person name="Uohara A."/>
            <person name="Ohji S."/>
            <person name="Ichikawa N."/>
        </authorList>
    </citation>
    <scope>NUCLEOTIDE SEQUENCE [LARGE SCALE GENOMIC DNA]</scope>
    <source>
        <strain evidence="1 2">NBRC 106308</strain>
    </source>
</reference>